<proteinExistence type="predicted"/>
<dbReference type="Proteomes" id="UP001519289">
    <property type="component" value="Unassembled WGS sequence"/>
</dbReference>
<dbReference type="SFLD" id="SFLDG01386">
    <property type="entry name" value="main_SPASM_domain-containing"/>
    <property type="match status" value="1"/>
</dbReference>
<protein>
    <submittedName>
        <fullName evidence="8">Heme b synthase</fullName>
    </submittedName>
</protein>
<evidence type="ECO:0000259" key="7">
    <source>
        <dbReference type="PROSITE" id="PS51918"/>
    </source>
</evidence>
<evidence type="ECO:0000256" key="2">
    <source>
        <dbReference type="ARBA" id="ARBA00022485"/>
    </source>
</evidence>
<dbReference type="RefSeq" id="WP_209467930.1">
    <property type="nucleotide sequence ID" value="NZ_JAGGLG010000036.1"/>
</dbReference>
<dbReference type="PANTHER" id="PTHR11228:SF34">
    <property type="entry name" value="TUNGSTEN-CONTAINING ALDEHYDE FERREDOXIN OXIDOREDUCTASE COFACTOR MODIFYING PROTEIN"/>
    <property type="match status" value="1"/>
</dbReference>
<evidence type="ECO:0000313" key="9">
    <source>
        <dbReference type="Proteomes" id="UP001519289"/>
    </source>
</evidence>
<evidence type="ECO:0000256" key="6">
    <source>
        <dbReference type="ARBA" id="ARBA00023014"/>
    </source>
</evidence>
<dbReference type="SFLD" id="SFLDG01387">
    <property type="entry name" value="BtrN-like_SPASM_domain_contain"/>
    <property type="match status" value="1"/>
</dbReference>
<sequence>MTGHPGAGSCVAPAKDAVRHHAHGGGVPRLIFWELTQGCNLACQHCRAEAQAVRAEDELSTGQIFKVIDDITSAYRPVLILTGGEPLYRPDLFEIAEYATRKGARISLATNATLITPEIARRIRDVGVQRVAVSIDGATPEIHDTFRGIPGAWEAAWRGIENLKEVGLPYQLNITVARHNKEQVPAIVRLAEERGAAAAHLFVLVPVGCGVQIAEREMLPAEEVESLLEWLYETSERTTIEVRATCAPQYHRILRQQGGAGAVARARASAQMALGERPANGHPVMPGNRAAGSKGCLAGSGVCFISHKGVVQPCGYLPVAAGNVLQTPFPEIWENSQLFRELRDPDLLGGKCGECEYRVSCGGCRARAYYTHGHVLAEEPYCAYVPGSF</sequence>
<dbReference type="CDD" id="cd01335">
    <property type="entry name" value="Radical_SAM"/>
    <property type="match status" value="1"/>
</dbReference>
<evidence type="ECO:0000256" key="3">
    <source>
        <dbReference type="ARBA" id="ARBA00022691"/>
    </source>
</evidence>
<reference evidence="8 9" key="1">
    <citation type="submission" date="2021-03" db="EMBL/GenBank/DDBJ databases">
        <title>Genomic Encyclopedia of Type Strains, Phase IV (KMG-IV): sequencing the most valuable type-strain genomes for metagenomic binning, comparative biology and taxonomic classification.</title>
        <authorList>
            <person name="Goeker M."/>
        </authorList>
    </citation>
    <scope>NUCLEOTIDE SEQUENCE [LARGE SCALE GENOMIC DNA]</scope>
    <source>
        <strain evidence="8 9">DSM 27138</strain>
    </source>
</reference>
<evidence type="ECO:0000256" key="4">
    <source>
        <dbReference type="ARBA" id="ARBA00022723"/>
    </source>
</evidence>
<dbReference type="InterPro" id="IPR017200">
    <property type="entry name" value="PqqE-like"/>
</dbReference>
<dbReference type="Pfam" id="PF13186">
    <property type="entry name" value="SPASM"/>
    <property type="match status" value="1"/>
</dbReference>
<gene>
    <name evidence="8" type="ORF">J2Z79_003270</name>
</gene>
<keyword evidence="2" id="KW-0004">4Fe-4S</keyword>
<dbReference type="InterPro" id="IPR006638">
    <property type="entry name" value="Elp3/MiaA/NifB-like_rSAM"/>
</dbReference>
<comment type="cofactor">
    <cofactor evidence="1">
        <name>[4Fe-4S] cluster</name>
        <dbReference type="ChEBI" id="CHEBI:49883"/>
    </cofactor>
</comment>
<dbReference type="InterPro" id="IPR050377">
    <property type="entry name" value="Radical_SAM_PqqE_MftC-like"/>
</dbReference>
<dbReference type="Pfam" id="PF04055">
    <property type="entry name" value="Radical_SAM"/>
    <property type="match status" value="1"/>
</dbReference>
<dbReference type="SFLD" id="SFLDG01067">
    <property type="entry name" value="SPASM/twitch_domain_containing"/>
    <property type="match status" value="1"/>
</dbReference>
<accession>A0ABS4JWB3</accession>
<keyword evidence="4" id="KW-0479">Metal-binding</keyword>
<dbReference type="InterPro" id="IPR023885">
    <property type="entry name" value="4Fe4S-binding_SPASM_dom"/>
</dbReference>
<dbReference type="PROSITE" id="PS51918">
    <property type="entry name" value="RADICAL_SAM"/>
    <property type="match status" value="1"/>
</dbReference>
<keyword evidence="5" id="KW-0408">Iron</keyword>
<dbReference type="NCBIfam" id="TIGR04085">
    <property type="entry name" value="rSAM_more_4Fe4S"/>
    <property type="match status" value="1"/>
</dbReference>
<dbReference type="SUPFAM" id="SSF102114">
    <property type="entry name" value="Radical SAM enzymes"/>
    <property type="match status" value="1"/>
</dbReference>
<dbReference type="PANTHER" id="PTHR11228">
    <property type="entry name" value="RADICAL SAM DOMAIN PROTEIN"/>
    <property type="match status" value="1"/>
</dbReference>
<keyword evidence="6" id="KW-0411">Iron-sulfur</keyword>
<dbReference type="InterPro" id="IPR007197">
    <property type="entry name" value="rSAM"/>
</dbReference>
<dbReference type="EMBL" id="JAGGLG010000036">
    <property type="protein sequence ID" value="MBP2019828.1"/>
    <property type="molecule type" value="Genomic_DNA"/>
</dbReference>
<evidence type="ECO:0000313" key="8">
    <source>
        <dbReference type="EMBL" id="MBP2019828.1"/>
    </source>
</evidence>
<keyword evidence="3" id="KW-0949">S-adenosyl-L-methionine</keyword>
<dbReference type="Gene3D" id="3.20.20.70">
    <property type="entry name" value="Aldolase class I"/>
    <property type="match status" value="1"/>
</dbReference>
<dbReference type="CDD" id="cd21123">
    <property type="entry name" value="SPASM_MftC-like"/>
    <property type="match status" value="1"/>
</dbReference>
<dbReference type="PIRSF" id="PIRSF037420">
    <property type="entry name" value="PQQ_syn_pqqE"/>
    <property type="match status" value="1"/>
</dbReference>
<name>A0ABS4JWB3_9FIRM</name>
<dbReference type="SFLD" id="SFLDS00029">
    <property type="entry name" value="Radical_SAM"/>
    <property type="match status" value="1"/>
</dbReference>
<dbReference type="InterPro" id="IPR013785">
    <property type="entry name" value="Aldolase_TIM"/>
</dbReference>
<evidence type="ECO:0000256" key="5">
    <source>
        <dbReference type="ARBA" id="ARBA00023004"/>
    </source>
</evidence>
<feature type="domain" description="Radical SAM core" evidence="7">
    <location>
        <begin position="25"/>
        <end position="237"/>
    </location>
</feature>
<keyword evidence="9" id="KW-1185">Reference proteome</keyword>
<comment type="caution">
    <text evidence="8">The sequence shown here is derived from an EMBL/GenBank/DDBJ whole genome shotgun (WGS) entry which is preliminary data.</text>
</comment>
<dbReference type="InterPro" id="IPR058240">
    <property type="entry name" value="rSAM_sf"/>
</dbReference>
<evidence type="ECO:0000256" key="1">
    <source>
        <dbReference type="ARBA" id="ARBA00001966"/>
    </source>
</evidence>
<dbReference type="SMART" id="SM00729">
    <property type="entry name" value="Elp3"/>
    <property type="match status" value="1"/>
</dbReference>
<organism evidence="8 9">
    <name type="scientific">Symbiobacterium terraclitae</name>
    <dbReference type="NCBI Taxonomy" id="557451"/>
    <lineage>
        <taxon>Bacteria</taxon>
        <taxon>Bacillati</taxon>
        <taxon>Bacillota</taxon>
        <taxon>Clostridia</taxon>
        <taxon>Eubacteriales</taxon>
        <taxon>Symbiobacteriaceae</taxon>
        <taxon>Symbiobacterium</taxon>
    </lineage>
</organism>
<dbReference type="InterPro" id="IPR034391">
    <property type="entry name" value="AdoMet-like_SPASM_containing"/>
</dbReference>